<proteinExistence type="predicted"/>
<gene>
    <name evidence="2" type="ORF">Q3V30_21480</name>
</gene>
<keyword evidence="3" id="KW-1185">Reference proteome</keyword>
<evidence type="ECO:0000313" key="3">
    <source>
        <dbReference type="Proteomes" id="UP001228139"/>
    </source>
</evidence>
<organism evidence="2 3">
    <name type="scientific">Erwinia pyri</name>
    <dbReference type="NCBI Taxonomy" id="3062598"/>
    <lineage>
        <taxon>Bacteria</taxon>
        <taxon>Pseudomonadati</taxon>
        <taxon>Pseudomonadota</taxon>
        <taxon>Gammaproteobacteria</taxon>
        <taxon>Enterobacterales</taxon>
        <taxon>Erwiniaceae</taxon>
        <taxon>Erwinia</taxon>
    </lineage>
</organism>
<dbReference type="RefSeq" id="WP_306213302.1">
    <property type="nucleotide sequence ID" value="NZ_CP132354.1"/>
</dbReference>
<keyword evidence="2" id="KW-0614">Plasmid</keyword>
<name>A0AA50DNA5_9GAMM</name>
<protein>
    <submittedName>
        <fullName evidence="2">HEPN-associated N-terminal domain-containing protein</fullName>
    </submittedName>
</protein>
<dbReference type="KEGG" id="epi:Q3V30_21480"/>
<dbReference type="PROSITE" id="PS50814">
    <property type="entry name" value="WIF"/>
    <property type="match status" value="1"/>
</dbReference>
<evidence type="ECO:0000259" key="1">
    <source>
        <dbReference type="PROSITE" id="PS50814"/>
    </source>
</evidence>
<dbReference type="Pfam" id="PF18870">
    <property type="entry name" value="HEPN_RES_NTD1"/>
    <property type="match status" value="1"/>
</dbReference>
<reference evidence="2 3" key="1">
    <citation type="submission" date="2023-07" db="EMBL/GenBank/DDBJ databases">
        <title>Pathogenic bacteria of pear tree diseases.</title>
        <authorList>
            <person name="Zhang Z."/>
            <person name="He L."/>
            <person name="Huang R."/>
        </authorList>
    </citation>
    <scope>NUCLEOTIDE SEQUENCE [LARGE SCALE GENOMIC DNA]</scope>
    <source>
        <strain evidence="2 3">DE2</strain>
        <plasmid evidence="2 3">unnamed1</plasmid>
    </source>
</reference>
<dbReference type="InterPro" id="IPR041206">
    <property type="entry name" value="HEPN/RES_NTD1"/>
</dbReference>
<feature type="domain" description="WIF" evidence="1">
    <location>
        <begin position="82"/>
        <end position="137"/>
    </location>
</feature>
<evidence type="ECO:0000313" key="2">
    <source>
        <dbReference type="EMBL" id="WLS81056.1"/>
    </source>
</evidence>
<dbReference type="Proteomes" id="UP001228139">
    <property type="component" value="Plasmid unnamed1"/>
</dbReference>
<sequence length="137" mass="16311">MNEDKYICHTCVGEEYIRNHIREKGKANRNCSYCNKRKKNVVLDEIAGMLHKMFMEHYEQPEDGPFYYDSGEPAEFIIQDELHVDEEPAKDLLNVMIDIYNDHYGTEIIYDESFHFTKSKRTVNSMGYAWEKMEESH</sequence>
<dbReference type="AlphaFoldDB" id="A0AA50DNA5"/>
<geneLocation type="plasmid" evidence="2 3">
    <name>unnamed1</name>
</geneLocation>
<dbReference type="InterPro" id="IPR003306">
    <property type="entry name" value="WIF"/>
</dbReference>
<dbReference type="EMBL" id="CP132354">
    <property type="protein sequence ID" value="WLS81056.1"/>
    <property type="molecule type" value="Genomic_DNA"/>
</dbReference>
<accession>A0AA50DNA5</accession>